<feature type="coiled-coil region" evidence="1">
    <location>
        <begin position="68"/>
        <end position="102"/>
    </location>
</feature>
<keyword evidence="3" id="KW-1185">Reference proteome</keyword>
<reference evidence="3" key="1">
    <citation type="submission" date="2024-07" db="EMBL/GenBank/DDBJ databases">
        <title>Two chromosome-level genome assemblies of Korean endemic species Abeliophyllum distichum and Forsythia ovata (Oleaceae).</title>
        <authorList>
            <person name="Jang H."/>
        </authorList>
    </citation>
    <scope>NUCLEOTIDE SEQUENCE [LARGE SCALE GENOMIC DNA]</scope>
</reference>
<dbReference type="AlphaFoldDB" id="A0ABD1RE83"/>
<dbReference type="EMBL" id="JBFOLK010000009">
    <property type="protein sequence ID" value="KAL2486717.1"/>
    <property type="molecule type" value="Genomic_DNA"/>
</dbReference>
<evidence type="ECO:0000256" key="1">
    <source>
        <dbReference type="SAM" id="Coils"/>
    </source>
</evidence>
<protein>
    <submittedName>
        <fullName evidence="2">Uncharacterized protein</fullName>
    </submittedName>
</protein>
<name>A0ABD1RE83_9LAMI</name>
<evidence type="ECO:0000313" key="3">
    <source>
        <dbReference type="Proteomes" id="UP001604336"/>
    </source>
</evidence>
<evidence type="ECO:0000313" key="2">
    <source>
        <dbReference type="EMBL" id="KAL2486717.1"/>
    </source>
</evidence>
<keyword evidence="1" id="KW-0175">Coiled coil</keyword>
<dbReference type="Proteomes" id="UP001604336">
    <property type="component" value="Unassembled WGS sequence"/>
</dbReference>
<sequence>MCTVHEQLQTDLKEFDSKVLHLTKKLDDANAAQKVTFKALEVTNEEKRLLREKSTFYRLEAEGLRGSLEASEKGRKEVEVEIARLLGEKKEMDRKLESVEAEYDANFHNTEAYTNFSDNFAKIAHQEVLAMLRSEHPNFNIGSLEDRFHPSDVGGEEDI</sequence>
<organism evidence="2 3">
    <name type="scientific">Abeliophyllum distichum</name>
    <dbReference type="NCBI Taxonomy" id="126358"/>
    <lineage>
        <taxon>Eukaryota</taxon>
        <taxon>Viridiplantae</taxon>
        <taxon>Streptophyta</taxon>
        <taxon>Embryophyta</taxon>
        <taxon>Tracheophyta</taxon>
        <taxon>Spermatophyta</taxon>
        <taxon>Magnoliopsida</taxon>
        <taxon>eudicotyledons</taxon>
        <taxon>Gunneridae</taxon>
        <taxon>Pentapetalae</taxon>
        <taxon>asterids</taxon>
        <taxon>lamiids</taxon>
        <taxon>Lamiales</taxon>
        <taxon>Oleaceae</taxon>
        <taxon>Forsythieae</taxon>
        <taxon>Abeliophyllum</taxon>
    </lineage>
</organism>
<accession>A0ABD1RE83</accession>
<gene>
    <name evidence="2" type="ORF">Adt_31473</name>
</gene>
<comment type="caution">
    <text evidence="2">The sequence shown here is derived from an EMBL/GenBank/DDBJ whole genome shotgun (WGS) entry which is preliminary data.</text>
</comment>
<proteinExistence type="predicted"/>